<feature type="compositionally biased region" description="Low complexity" evidence="2">
    <location>
        <begin position="398"/>
        <end position="413"/>
    </location>
</feature>
<dbReference type="EMBL" id="MU863624">
    <property type="protein sequence ID" value="KAK4106943.1"/>
    <property type="molecule type" value="Genomic_DNA"/>
</dbReference>
<keyword evidence="6" id="KW-1185">Reference proteome</keyword>
<dbReference type="InterPro" id="IPR007946">
    <property type="entry name" value="AAR2"/>
</dbReference>
<feature type="region of interest" description="Disordered" evidence="2">
    <location>
        <begin position="321"/>
        <end position="374"/>
    </location>
</feature>
<dbReference type="CDD" id="cd13777">
    <property type="entry name" value="Aar2_N"/>
    <property type="match status" value="1"/>
</dbReference>
<dbReference type="Proteomes" id="UP001305647">
    <property type="component" value="Unassembled WGS sequence"/>
</dbReference>
<evidence type="ECO:0000256" key="1">
    <source>
        <dbReference type="ARBA" id="ARBA00006281"/>
    </source>
</evidence>
<dbReference type="InterPro" id="IPR033647">
    <property type="entry name" value="Aar2_N"/>
</dbReference>
<dbReference type="AlphaFoldDB" id="A0AAN6QB29"/>
<evidence type="ECO:0000256" key="2">
    <source>
        <dbReference type="SAM" id="MobiDB-lite"/>
    </source>
</evidence>
<protein>
    <submittedName>
        <fullName evidence="5">Uncharacterized protein</fullName>
    </submittedName>
</protein>
<dbReference type="Gene3D" id="2.60.34.20">
    <property type="match status" value="1"/>
</dbReference>
<dbReference type="GO" id="GO:0000244">
    <property type="term" value="P:spliceosomal tri-snRNP complex assembly"/>
    <property type="evidence" value="ECO:0007669"/>
    <property type="project" value="TreeGrafter"/>
</dbReference>
<feature type="compositionally biased region" description="Basic and acidic residues" evidence="2">
    <location>
        <begin position="445"/>
        <end position="454"/>
    </location>
</feature>
<dbReference type="Pfam" id="PF20981">
    <property type="entry name" value="AAR2_1st"/>
    <property type="match status" value="1"/>
</dbReference>
<evidence type="ECO:0000259" key="4">
    <source>
        <dbReference type="Pfam" id="PF20981"/>
    </source>
</evidence>
<evidence type="ECO:0000313" key="6">
    <source>
        <dbReference type="Proteomes" id="UP001305647"/>
    </source>
</evidence>
<reference evidence="5" key="1">
    <citation type="journal article" date="2023" name="Mol. Phylogenet. Evol.">
        <title>Genome-scale phylogeny and comparative genomics of the fungal order Sordariales.</title>
        <authorList>
            <person name="Hensen N."/>
            <person name="Bonometti L."/>
            <person name="Westerberg I."/>
            <person name="Brannstrom I.O."/>
            <person name="Guillou S."/>
            <person name="Cros-Aarteil S."/>
            <person name="Calhoun S."/>
            <person name="Haridas S."/>
            <person name="Kuo A."/>
            <person name="Mondo S."/>
            <person name="Pangilinan J."/>
            <person name="Riley R."/>
            <person name="LaButti K."/>
            <person name="Andreopoulos B."/>
            <person name="Lipzen A."/>
            <person name="Chen C."/>
            <person name="Yan M."/>
            <person name="Daum C."/>
            <person name="Ng V."/>
            <person name="Clum A."/>
            <person name="Steindorff A."/>
            <person name="Ohm R.A."/>
            <person name="Martin F."/>
            <person name="Silar P."/>
            <person name="Natvig D.O."/>
            <person name="Lalanne C."/>
            <person name="Gautier V."/>
            <person name="Ament-Velasquez S.L."/>
            <person name="Kruys A."/>
            <person name="Hutchinson M.I."/>
            <person name="Powell A.J."/>
            <person name="Barry K."/>
            <person name="Miller A.N."/>
            <person name="Grigoriev I.V."/>
            <person name="Debuchy R."/>
            <person name="Gladieux P."/>
            <person name="Hiltunen Thoren M."/>
            <person name="Johannesson H."/>
        </authorList>
    </citation>
    <scope>NUCLEOTIDE SEQUENCE</scope>
    <source>
        <strain evidence="5">CBS 757.83</strain>
    </source>
</reference>
<dbReference type="PANTHER" id="PTHR12689">
    <property type="entry name" value="A1 CISTRON SPLICING FACTOR AAR2-RELATED"/>
    <property type="match status" value="1"/>
</dbReference>
<feature type="domain" description="AAR2 C-terminal" evidence="3">
    <location>
        <begin position="220"/>
        <end position="437"/>
    </location>
</feature>
<reference evidence="5" key="2">
    <citation type="submission" date="2023-05" db="EMBL/GenBank/DDBJ databases">
        <authorList>
            <consortium name="Lawrence Berkeley National Laboratory"/>
            <person name="Steindorff A."/>
            <person name="Hensen N."/>
            <person name="Bonometti L."/>
            <person name="Westerberg I."/>
            <person name="Brannstrom I.O."/>
            <person name="Guillou S."/>
            <person name="Cros-Aarteil S."/>
            <person name="Calhoun S."/>
            <person name="Haridas S."/>
            <person name="Kuo A."/>
            <person name="Mondo S."/>
            <person name="Pangilinan J."/>
            <person name="Riley R."/>
            <person name="Labutti K."/>
            <person name="Andreopoulos B."/>
            <person name="Lipzen A."/>
            <person name="Chen C."/>
            <person name="Yanf M."/>
            <person name="Daum C."/>
            <person name="Ng V."/>
            <person name="Clum A."/>
            <person name="Ohm R."/>
            <person name="Martin F."/>
            <person name="Silar P."/>
            <person name="Natvig D."/>
            <person name="Lalanne C."/>
            <person name="Gautier V."/>
            <person name="Ament-Velasquez S.L."/>
            <person name="Kruys A."/>
            <person name="Hutchinson M.I."/>
            <person name="Powell A.J."/>
            <person name="Barry K."/>
            <person name="Miller A.N."/>
            <person name="Grigoriev I.V."/>
            <person name="Debuchy R."/>
            <person name="Gladieux P."/>
            <person name="Thoren M.H."/>
            <person name="Johannesson H."/>
        </authorList>
    </citation>
    <scope>NUCLEOTIDE SEQUENCE</scope>
    <source>
        <strain evidence="5">CBS 757.83</strain>
    </source>
</reference>
<dbReference type="InterPro" id="IPR033648">
    <property type="entry name" value="AAR2_C"/>
</dbReference>
<accession>A0AAN6QB29</accession>
<feature type="region of interest" description="Disordered" evidence="2">
    <location>
        <begin position="398"/>
        <end position="420"/>
    </location>
</feature>
<dbReference type="Gene3D" id="1.25.40.550">
    <property type="entry name" value="Aar2, C-terminal domain-like"/>
    <property type="match status" value="1"/>
</dbReference>
<evidence type="ECO:0000259" key="3">
    <source>
        <dbReference type="Pfam" id="PF05282"/>
    </source>
</evidence>
<dbReference type="Pfam" id="PF05282">
    <property type="entry name" value="AAR2"/>
    <property type="match status" value="1"/>
</dbReference>
<dbReference type="CDD" id="cd13778">
    <property type="entry name" value="Aar2_C"/>
    <property type="match status" value="1"/>
</dbReference>
<proteinExistence type="inferred from homology"/>
<comment type="caution">
    <text evidence="5">The sequence shown here is derived from an EMBL/GenBank/DDBJ whole genome shotgun (WGS) entry which is preliminary data.</text>
</comment>
<organism evidence="5 6">
    <name type="scientific">Parathielavia hyrcaniae</name>
    <dbReference type="NCBI Taxonomy" id="113614"/>
    <lineage>
        <taxon>Eukaryota</taxon>
        <taxon>Fungi</taxon>
        <taxon>Dikarya</taxon>
        <taxon>Ascomycota</taxon>
        <taxon>Pezizomycotina</taxon>
        <taxon>Sordariomycetes</taxon>
        <taxon>Sordariomycetidae</taxon>
        <taxon>Sordariales</taxon>
        <taxon>Chaetomiaceae</taxon>
        <taxon>Parathielavia</taxon>
    </lineage>
</organism>
<dbReference type="InterPro" id="IPR038516">
    <property type="entry name" value="AAR2_N_sf"/>
</dbReference>
<dbReference type="PANTHER" id="PTHR12689:SF4">
    <property type="entry name" value="PROTEIN AAR2 HOMOLOG"/>
    <property type="match status" value="1"/>
</dbReference>
<feature type="region of interest" description="Disordered" evidence="2">
    <location>
        <begin position="1"/>
        <end position="25"/>
    </location>
</feature>
<feature type="compositionally biased region" description="Acidic residues" evidence="2">
    <location>
        <begin position="461"/>
        <end position="470"/>
    </location>
</feature>
<comment type="similarity">
    <text evidence="1">Belongs to the AAR2 family.</text>
</comment>
<feature type="region of interest" description="Disordered" evidence="2">
    <location>
        <begin position="445"/>
        <end position="471"/>
    </location>
</feature>
<sequence length="490" mass="53769">MASTPADRLATMDTPSPKPPTNASLPGCLANGDVFRTLGLPDQFIIGLDAMAMTTSRSLSGFCDIPPGAHLLWVQHPDGVSRCGYWFVTGTQGRVRAKEWDGYNEVLREPSQSEALQKHSAESTSLVLQPYPLHAHRDNPSTPLNNTLPSWARSPSTLWNTLASAISDDSLSRITGKRDVSEYLVDSMDSVRHTHRGELTFLFTQDFRDLQVLDLSASLRSHVIDTSARIQALLSNNNHPSSSSSPAPSSSSEQDILAEFQLTFLTGTHLGSPACLDQWWDLVLKIILRAHTLPVSHPRLARGLLQTLHAQLFYNETHVGSGSGSGFTDTAAQADADSDADDHYQHPSGGGGGGDHAVADGPSRDRPIFQYKPQNRQKLRQALVEYKRQLDDLLQRLGLGSSSSSSSTATTTTPEQGAVGQAFEELEAWLWRRGWDLRRGDLSRRLGRDKRDGDVQVQMPDSDDEDEDEQPVVVELDKEGREVGLVSFKD</sequence>
<name>A0AAN6QB29_9PEZI</name>
<feature type="domain" description="AAR2 N-terminal" evidence="4">
    <location>
        <begin position="36"/>
        <end position="176"/>
    </location>
</feature>
<gene>
    <name evidence="5" type="ORF">N658DRAFT_491565</name>
</gene>
<evidence type="ECO:0000313" key="5">
    <source>
        <dbReference type="EMBL" id="KAK4106943.1"/>
    </source>
</evidence>
<dbReference type="InterPro" id="IPR038514">
    <property type="entry name" value="AAR2_C_sf"/>
</dbReference>